<keyword evidence="5" id="KW-0472">Membrane</keyword>
<dbReference type="EMBL" id="CAJNOR010003602">
    <property type="protein sequence ID" value="CAF1429677.1"/>
    <property type="molecule type" value="Genomic_DNA"/>
</dbReference>
<evidence type="ECO:0000256" key="3">
    <source>
        <dbReference type="RuleBase" id="RU003858"/>
    </source>
</evidence>
<gene>
    <name evidence="7" type="ORF">XAT740_LOCUS35700</name>
</gene>
<keyword evidence="8" id="KW-1185">Reference proteome</keyword>
<comment type="similarity">
    <text evidence="2 3">Belongs to the syntaxin family.</text>
</comment>
<dbReference type="SUPFAM" id="SSF47661">
    <property type="entry name" value="t-snare proteins"/>
    <property type="match status" value="1"/>
</dbReference>
<comment type="similarity">
    <text evidence="1">Belongs to the DIPK family.</text>
</comment>
<dbReference type="SMART" id="SM00397">
    <property type="entry name" value="t_SNARE"/>
    <property type="match status" value="1"/>
</dbReference>
<dbReference type="PANTHER" id="PTHR32073:SF7">
    <property type="entry name" value="GH11358P"/>
    <property type="match status" value="1"/>
</dbReference>
<dbReference type="InterPro" id="IPR000727">
    <property type="entry name" value="T_SNARE_dom"/>
</dbReference>
<feature type="transmembrane region" description="Helical" evidence="5">
    <location>
        <begin position="12"/>
        <end position="34"/>
    </location>
</feature>
<dbReference type="PROSITE" id="PS50192">
    <property type="entry name" value="T_SNARE"/>
    <property type="match status" value="1"/>
</dbReference>
<dbReference type="CDD" id="cd15848">
    <property type="entry name" value="SNARE_syntaxin1-like"/>
    <property type="match status" value="1"/>
</dbReference>
<name>A0A815MYA8_ADIRI</name>
<evidence type="ECO:0000313" key="7">
    <source>
        <dbReference type="EMBL" id="CAF1429677.1"/>
    </source>
</evidence>
<dbReference type="InterPro" id="IPR010989">
    <property type="entry name" value="SNARE"/>
</dbReference>
<dbReference type="InterPro" id="IPR020519">
    <property type="entry name" value="DIPK2A/B"/>
</dbReference>
<reference evidence="7" key="1">
    <citation type="submission" date="2021-02" db="EMBL/GenBank/DDBJ databases">
        <authorList>
            <person name="Nowell W R."/>
        </authorList>
    </citation>
    <scope>NUCLEOTIDE SEQUENCE</scope>
</reference>
<dbReference type="PANTHER" id="PTHR32073">
    <property type="entry name" value="GH11358P"/>
    <property type="match status" value="1"/>
</dbReference>
<accession>A0A815MYA8</accession>
<dbReference type="PROSITE" id="PS00914">
    <property type="entry name" value="SYNTAXIN"/>
    <property type="match status" value="1"/>
</dbReference>
<dbReference type="Pfam" id="PF00804">
    <property type="entry name" value="Syntaxin"/>
    <property type="match status" value="1"/>
</dbReference>
<comment type="caution">
    <text evidence="7">The sequence shown here is derived from an EMBL/GenBank/DDBJ whole genome shotgun (WGS) entry which is preliminary data.</text>
</comment>
<dbReference type="AlphaFoldDB" id="A0A815MYA8"/>
<evidence type="ECO:0000256" key="1">
    <source>
        <dbReference type="ARBA" id="ARBA00006338"/>
    </source>
</evidence>
<evidence type="ECO:0000259" key="6">
    <source>
        <dbReference type="PROSITE" id="PS50192"/>
    </source>
</evidence>
<dbReference type="Proteomes" id="UP000663828">
    <property type="component" value="Unassembled WGS sequence"/>
</dbReference>
<dbReference type="InterPro" id="IPR006012">
    <property type="entry name" value="Syntaxin/epimorphin_CS"/>
</dbReference>
<dbReference type="Gene3D" id="1.20.58.70">
    <property type="match status" value="1"/>
</dbReference>
<dbReference type="GO" id="GO:0016020">
    <property type="term" value="C:membrane"/>
    <property type="evidence" value="ECO:0007669"/>
    <property type="project" value="InterPro"/>
</dbReference>
<evidence type="ECO:0000256" key="5">
    <source>
        <dbReference type="SAM" id="Phobius"/>
    </source>
</evidence>
<protein>
    <recommendedName>
        <fullName evidence="6">t-SNARE coiled-coil homology domain-containing protein</fullName>
    </recommendedName>
</protein>
<organism evidence="7 8">
    <name type="scientific">Adineta ricciae</name>
    <name type="common">Rotifer</name>
    <dbReference type="NCBI Taxonomy" id="249248"/>
    <lineage>
        <taxon>Eukaryota</taxon>
        <taxon>Metazoa</taxon>
        <taxon>Spiralia</taxon>
        <taxon>Gnathifera</taxon>
        <taxon>Rotifera</taxon>
        <taxon>Eurotatoria</taxon>
        <taxon>Bdelloidea</taxon>
        <taxon>Adinetida</taxon>
        <taxon>Adinetidae</taxon>
        <taxon>Adineta</taxon>
    </lineage>
</organism>
<sequence>MSFKLKRFCRWRLCLLYIPLLFILYVIFNNLFIYSPSSLRFIELNSCPACFGVRLCHLFGTNDVQLTGWQRFSIFNNDLFNVKNIYYGTMNNKRVVFKKMAHQSEWALFDDCQQSPSCFHPTTSSLGTLLPCSNDTFISKFKNAFLQSTGLDRHDSQISFATTVQMNLEPIVLSGLAEIGFPLPMYYGACGRVGVVSDEGSNFVSYLDSPFHFRAYLVRELLISMHELTVSNAEIILYYPDVNLENFVYNENERRVKIIDLEYLIIVERDLFRNEVDGQDARNHANKFCTTYMPDYNIEQICRYILSPSLDMKGKEMSSDFLHHIPARIDKQLNLSETILTCAQTESKEERMAICQMSKDRLRDLRQATSWPHVAYEGLARQFSNHHEQTSEHSVKRQGTKINIDKESGISQFLNETEVIRKIIERIDGLTQQVKQMHIDMLQPTASSKLGQELDDKNEEIKNLSYEIAAKLKKLKQSQTHQTDYDITSAQWRIKESQIFVLTRQFRDTMIEYNKEAVLHRERCKKIIARELEISGNRRNYDELDAMLDAGYPGTFSFPIMVQTQKAQLSLDEIEARHRDIMKLEKSIKELHNMFLDLAILVNDQGEMVDCIEHNISKAVGYVQDAAENVYITEQYQKVDSCDNRIVCYIFCGDFYTYWLFHSKKIQNWINLL</sequence>
<feature type="coiled-coil region" evidence="4">
    <location>
        <begin position="447"/>
        <end position="474"/>
    </location>
</feature>
<dbReference type="GO" id="GO:0006886">
    <property type="term" value="P:intracellular protein transport"/>
    <property type="evidence" value="ECO:0007669"/>
    <property type="project" value="InterPro"/>
</dbReference>
<dbReference type="SMART" id="SM00503">
    <property type="entry name" value="SynN"/>
    <property type="match status" value="1"/>
</dbReference>
<keyword evidence="4" id="KW-0175">Coiled coil</keyword>
<keyword evidence="5" id="KW-1133">Transmembrane helix</keyword>
<feature type="domain" description="T-SNARE coiled-coil homology" evidence="6">
    <location>
        <begin position="571"/>
        <end position="633"/>
    </location>
</feature>
<evidence type="ECO:0000256" key="4">
    <source>
        <dbReference type="SAM" id="Coils"/>
    </source>
</evidence>
<dbReference type="InterPro" id="IPR006011">
    <property type="entry name" value="Syntaxin_N"/>
</dbReference>
<dbReference type="GO" id="GO:0016192">
    <property type="term" value="P:vesicle-mediated transport"/>
    <property type="evidence" value="ECO:0007669"/>
    <property type="project" value="InterPro"/>
</dbReference>
<evidence type="ECO:0000313" key="8">
    <source>
        <dbReference type="Proteomes" id="UP000663828"/>
    </source>
</evidence>
<keyword evidence="5" id="KW-0812">Transmembrane</keyword>
<dbReference type="GO" id="GO:0005484">
    <property type="term" value="F:SNAP receptor activity"/>
    <property type="evidence" value="ECO:0007669"/>
    <property type="project" value="InterPro"/>
</dbReference>
<dbReference type="CDD" id="cd00179">
    <property type="entry name" value="SynN"/>
    <property type="match status" value="1"/>
</dbReference>
<proteinExistence type="inferred from homology"/>
<evidence type="ECO:0000256" key="2">
    <source>
        <dbReference type="ARBA" id="ARBA00009063"/>
    </source>
</evidence>